<evidence type="ECO:0000313" key="2">
    <source>
        <dbReference type="Proteomes" id="UP000280708"/>
    </source>
</evidence>
<accession>A0A085K2J5</accession>
<protein>
    <submittedName>
        <fullName evidence="1">Uncharacterized protein</fullName>
    </submittedName>
</protein>
<reference evidence="1 2" key="1">
    <citation type="submission" date="2018-10" db="EMBL/GenBank/DDBJ databases">
        <title>Characterization and genome analysis of a novel bacterium Sphingobium yanoikuyae SJTF8 capable of degrading PAHs.</title>
        <authorList>
            <person name="Yin C."/>
            <person name="Xiong W."/>
            <person name="Liang R."/>
        </authorList>
    </citation>
    <scope>NUCLEOTIDE SEQUENCE [LARGE SCALE GENOMIC DNA]</scope>
    <source>
        <strain evidence="1 2">SJTF8</strain>
    </source>
</reference>
<dbReference type="Proteomes" id="UP000280708">
    <property type="component" value="Chromosome"/>
</dbReference>
<dbReference type="RefSeq" id="WP_037510700.1">
    <property type="nucleotide sequence ID" value="NZ_CAIGKD010000009.1"/>
</dbReference>
<proteinExistence type="predicted"/>
<gene>
    <name evidence="1" type="ORF">EBF16_27295</name>
</gene>
<name>A0A085K2J5_SPHYA</name>
<organism evidence="1 2">
    <name type="scientific">Sphingobium yanoikuyae</name>
    <name type="common">Sphingomonas yanoikuyae</name>
    <dbReference type="NCBI Taxonomy" id="13690"/>
    <lineage>
        <taxon>Bacteria</taxon>
        <taxon>Pseudomonadati</taxon>
        <taxon>Pseudomonadota</taxon>
        <taxon>Alphaproteobacteria</taxon>
        <taxon>Sphingomonadales</taxon>
        <taxon>Sphingomonadaceae</taxon>
        <taxon>Sphingobium</taxon>
    </lineage>
</organism>
<dbReference type="AlphaFoldDB" id="A0A085K2J5"/>
<evidence type="ECO:0000313" key="1">
    <source>
        <dbReference type="EMBL" id="AYO80243.1"/>
    </source>
</evidence>
<sequence>MNSKKNGTRDVGSDRSALETDEELIKRHAASGFSGESEYALFLSLDDSKREAVIARLRTMDLYLRDDDPMPVGDACSALDMEQRNFYRLLKKLKDLGPTRGLSPSFRVKAVAAPAQKGFAPVAERALRWKLQHEPAASPASIIRWIFESCADAGEAPPSASSIQRRIKVLRREGVAEPAAGAAGLQILVDQTAVDVMVQISGRVELATATFIVDTSSRMILGLGVGDPLIPEDGLMRATRNMDDDLMRHLVQHTQVHFDRVESIDFIAPPGGARQSKQLQKRFRVFNRRVSFDIHAGGKWRHGTQLVRYLGDTLGPYQFKPRFTEEGAPLSNSISEGIEQEVLERALLVEAMRWNESQWQQAEPTVEKSQRMREERANAITALFRDVVMRPEF</sequence>
<dbReference type="EMBL" id="CP033230">
    <property type="protein sequence ID" value="AYO80243.1"/>
    <property type="molecule type" value="Genomic_DNA"/>
</dbReference>